<dbReference type="EMBL" id="CP011859">
    <property type="protein sequence ID" value="AQY22607.1"/>
    <property type="molecule type" value="Genomic_DNA"/>
</dbReference>
<proteinExistence type="predicted"/>
<gene>
    <name evidence="1" type="ORF">AB406_1663</name>
</gene>
<dbReference type="Proteomes" id="UP000189883">
    <property type="component" value="Chromosome"/>
</dbReference>
<evidence type="ECO:0000313" key="2">
    <source>
        <dbReference type="Proteomes" id="UP000189883"/>
    </source>
</evidence>
<evidence type="ECO:0000313" key="1">
    <source>
        <dbReference type="EMBL" id="AQY22607.1"/>
    </source>
</evidence>
<dbReference type="AlphaFoldDB" id="A0A1S7DU35"/>
<sequence length="191" mass="22235">MSEIATSDKIFLHYLGEINSTDIDFIKEKLKEVNIEFMARNSSGSTQNSLDAYSLDTFYVVAAPFIYDLLKHVGENTVWESLKAIFIFTKNKIKDKKLNRVTSQEITQKQIKFGLRASLDKNTSFNFELSGDLSDELFEKSLDKMLDFLREQTLNEKYEFPAYAKFSEQNEEWEAEFESDYIKKLANNPNK</sequence>
<name>A0A1S7DU35_RIEAN</name>
<reference evidence="1 2" key="1">
    <citation type="submission" date="2015-06" db="EMBL/GenBank/DDBJ databases">
        <title>R. anatipestifer strain HXb2 is the most virulent strain so far, and the genome sequence would help us uncover the pathogenesis.</title>
        <authorList>
            <person name="Hu Q."/>
            <person name="Qi J."/>
            <person name="Bo H."/>
            <person name="Liu G."/>
            <person name="Tao M."/>
            <person name="Ding Y."/>
            <person name="Xue Y."/>
        </authorList>
    </citation>
    <scope>NUCLEOTIDE SEQUENCE [LARGE SCALE GENOMIC DNA]</scope>
    <source>
        <strain evidence="1 2">HXb2</strain>
    </source>
</reference>
<organism evidence="1 2">
    <name type="scientific">Riemerella anatipestifer</name>
    <name type="common">Moraxella anatipestifer</name>
    <dbReference type="NCBI Taxonomy" id="34085"/>
    <lineage>
        <taxon>Bacteria</taxon>
        <taxon>Pseudomonadati</taxon>
        <taxon>Bacteroidota</taxon>
        <taxon>Flavobacteriia</taxon>
        <taxon>Flavobacteriales</taxon>
        <taxon>Weeksellaceae</taxon>
        <taxon>Riemerella</taxon>
    </lineage>
</organism>
<protein>
    <submittedName>
        <fullName evidence="1">Uncharacterized protein</fullName>
    </submittedName>
</protein>
<dbReference type="RefSeq" id="WP_079207750.1">
    <property type="nucleotide sequence ID" value="NZ_CP011859.1"/>
</dbReference>
<accession>A0A1S7DU35</accession>